<dbReference type="Gene3D" id="3.40.50.1820">
    <property type="entry name" value="alpha/beta hydrolase"/>
    <property type="match status" value="1"/>
</dbReference>
<feature type="compositionally biased region" description="Polar residues" evidence="1">
    <location>
        <begin position="387"/>
        <end position="401"/>
    </location>
</feature>
<organism evidence="3 4">
    <name type="scientific">Aspergillus awamori</name>
    <name type="common">Black koji mold</name>
    <dbReference type="NCBI Taxonomy" id="105351"/>
    <lineage>
        <taxon>Eukaryota</taxon>
        <taxon>Fungi</taxon>
        <taxon>Dikarya</taxon>
        <taxon>Ascomycota</taxon>
        <taxon>Pezizomycotina</taxon>
        <taxon>Eurotiomycetes</taxon>
        <taxon>Eurotiomycetidae</taxon>
        <taxon>Eurotiales</taxon>
        <taxon>Aspergillaceae</taxon>
        <taxon>Aspergillus</taxon>
    </lineage>
</organism>
<reference evidence="3 4" key="1">
    <citation type="submission" date="2016-09" db="EMBL/GenBank/DDBJ databases">
        <title>Aspergillus awamori IFM 58123T.</title>
        <authorList>
            <person name="Kusuya Y."/>
            <person name="Shimizu M."/>
            <person name="Takahashi H."/>
            <person name="Yaguchi T."/>
        </authorList>
    </citation>
    <scope>NUCLEOTIDE SEQUENCE [LARGE SCALE GENOMIC DNA]</scope>
    <source>
        <strain evidence="3 4">IFM 58123</strain>
    </source>
</reference>
<feature type="region of interest" description="Disordered" evidence="1">
    <location>
        <begin position="370"/>
        <end position="401"/>
    </location>
</feature>
<dbReference type="SUPFAM" id="SSF53474">
    <property type="entry name" value="alpha/beta-Hydrolases"/>
    <property type="match status" value="1"/>
</dbReference>
<evidence type="ECO:0000259" key="2">
    <source>
        <dbReference type="Pfam" id="PF00975"/>
    </source>
</evidence>
<protein>
    <recommendedName>
        <fullName evidence="2">Thioesterase domain-containing protein</fullName>
    </recommendedName>
</protein>
<dbReference type="EMBL" id="BDHI01000015">
    <property type="protein sequence ID" value="GCB23707.1"/>
    <property type="molecule type" value="Genomic_DNA"/>
</dbReference>
<feature type="domain" description="Thioesterase" evidence="2">
    <location>
        <begin position="161"/>
        <end position="273"/>
    </location>
</feature>
<dbReference type="Proteomes" id="UP000286921">
    <property type="component" value="Unassembled WGS sequence"/>
</dbReference>
<comment type="caution">
    <text evidence="3">The sequence shown here is derived from an EMBL/GenBank/DDBJ whole genome shotgun (WGS) entry which is preliminary data.</text>
</comment>
<evidence type="ECO:0000313" key="4">
    <source>
        <dbReference type="Proteomes" id="UP000286921"/>
    </source>
</evidence>
<proteinExistence type="predicted"/>
<dbReference type="AlphaFoldDB" id="A0A401KX45"/>
<sequence length="401" mass="44582">MNPSCLQKSAARIDYPSKTAYLRCSCCIVCSANRTQAHCICESKTSLDSEGTLFGATILGYGAQHYLLGRLTMRLYNWKGILGNADDSPEVFVKALEDEFEEVETHVYVYGYPEDEVVIRRPGFATGILPQASRIPNLLIDMEENPCQIQSGLGTNDLSTPLILFHDAGGTVFPYFCLGDLHRPLYGISNSHFDQGGKWDHGIRQMGVVYSHLLRSAINSGEVILGGWSLGGCVALEVASRLMKLPQYTVQGVIMIDSVFPTSKVTDRYPRTIAEVAASFQLPARMSEARRVQAQQCILYAHEMQRDWRPPLFPLGLPPTVLIRAADPVHLDPDAKPHYLDLIRNWTYLGWEEYDRSFIQSCNNLADNAAVSPNDDQDPRSLRDIGSTATAKSRMIDSTSI</sequence>
<dbReference type="InterPro" id="IPR001031">
    <property type="entry name" value="Thioesterase"/>
</dbReference>
<accession>A0A401KX45</accession>
<evidence type="ECO:0000256" key="1">
    <source>
        <dbReference type="SAM" id="MobiDB-lite"/>
    </source>
</evidence>
<evidence type="ECO:0000313" key="3">
    <source>
        <dbReference type="EMBL" id="GCB23707.1"/>
    </source>
</evidence>
<gene>
    <name evidence="3" type="ORF">AAWM_06592</name>
</gene>
<name>A0A401KX45_ASPAW</name>
<dbReference type="Pfam" id="PF00975">
    <property type="entry name" value="Thioesterase"/>
    <property type="match status" value="1"/>
</dbReference>
<dbReference type="InterPro" id="IPR029058">
    <property type="entry name" value="AB_hydrolase_fold"/>
</dbReference>
<keyword evidence="4" id="KW-1185">Reference proteome</keyword>